<dbReference type="STRING" id="1450648.CLORY_10520"/>
<dbReference type="Gene3D" id="3.30.230.10">
    <property type="match status" value="1"/>
</dbReference>
<feature type="domain" description="Tr-type G" evidence="4">
    <location>
        <begin position="5"/>
        <end position="256"/>
    </location>
</feature>
<organism evidence="5 6">
    <name type="scientific">Clostridium oryzae</name>
    <dbReference type="NCBI Taxonomy" id="1450648"/>
    <lineage>
        <taxon>Bacteria</taxon>
        <taxon>Bacillati</taxon>
        <taxon>Bacillota</taxon>
        <taxon>Clostridia</taxon>
        <taxon>Eubacteriales</taxon>
        <taxon>Clostridiaceae</taxon>
        <taxon>Clostridium</taxon>
    </lineage>
</organism>
<dbReference type="InterPro" id="IPR014721">
    <property type="entry name" value="Ribsml_uS5_D2-typ_fold_subgr"/>
</dbReference>
<dbReference type="Pfam" id="PF03764">
    <property type="entry name" value="EFG_IV"/>
    <property type="match status" value="1"/>
</dbReference>
<dbReference type="InterPro" id="IPR005517">
    <property type="entry name" value="Transl_elong_EFG/EF2_IV"/>
</dbReference>
<dbReference type="NCBIfam" id="TIGR00231">
    <property type="entry name" value="small_GTP"/>
    <property type="match status" value="1"/>
</dbReference>
<evidence type="ECO:0000259" key="4">
    <source>
        <dbReference type="PROSITE" id="PS51722"/>
    </source>
</evidence>
<dbReference type="OrthoDB" id="9801472at2"/>
<dbReference type="InterPro" id="IPR000640">
    <property type="entry name" value="EFG_V-like"/>
</dbReference>
<evidence type="ECO:0000313" key="5">
    <source>
        <dbReference type="EMBL" id="OPJ63544.1"/>
    </source>
</evidence>
<dbReference type="PROSITE" id="PS51722">
    <property type="entry name" value="G_TR_2"/>
    <property type="match status" value="1"/>
</dbReference>
<accession>A0A1V4IUT8</accession>
<dbReference type="Pfam" id="PF00009">
    <property type="entry name" value="GTP_EFTU"/>
    <property type="match status" value="1"/>
</dbReference>
<keyword evidence="1" id="KW-0547">Nucleotide-binding</keyword>
<dbReference type="SMART" id="SM00838">
    <property type="entry name" value="EFG_C"/>
    <property type="match status" value="1"/>
</dbReference>
<evidence type="ECO:0000256" key="2">
    <source>
        <dbReference type="ARBA" id="ARBA00022917"/>
    </source>
</evidence>
<dbReference type="InterPro" id="IPR005225">
    <property type="entry name" value="Small_GTP-bd"/>
</dbReference>
<comment type="caution">
    <text evidence="5">The sequence shown here is derived from an EMBL/GenBank/DDBJ whole genome shotgun (WGS) entry which is preliminary data.</text>
</comment>
<keyword evidence="2" id="KW-0648">Protein biosynthesis</keyword>
<dbReference type="PRINTS" id="PR00315">
    <property type="entry name" value="ELONGATNFCT"/>
</dbReference>
<dbReference type="PRINTS" id="PR01037">
    <property type="entry name" value="TCRTETOQM"/>
</dbReference>
<sequence>MISSDSITNIGIIAHVDSGKTTLTEQLLYKSGATKIVGSVDKGTSHTDSLQVEKERGISVKSSAIDIHWKDSWINLIDTPGHIDFAAEVERSISVLDGAIVLCSAVEGVQPQTEVYFDILRERNVPVMFFINKLDRIGANPINVITQIKKMLTENIIPMEVVAIKDHNIEVKSILDIRSDISGSIFEDIIVTLSNNNESIAEKYFSQELTLADIRSEIKVQAKKSKIYPVFFGSALKGIGITQILDGIIDFLPSAKSYESDTFSALVYKISHDKNIGKLAHIRMFNGYLKSRDEVLNLSTNKRSKVTIIKKVVNQKETDVKEIRSGEIAALSGIDCKIYDILGSDKFVPNFPNIFEPLLTLRIYAEDKEQYIPLLNALRIIEEEDPLLNVQWLKDKNEIHIQVMGKIQLEILETLILERFRIKVRFDKPSIIYKETPASSTYCEEHYTMPKPCWAIVKFHIEPLPCGSGVVYESKVRTEKIQLKYQREIENSIPQILKQGIHGWQVTDLKITLIDGEEHVMHSRPGDFAAASAMAIMKGLDTVGTTFLEPIISFRITAPEVTSSKILHDITEMRGNFENTFLNDETFTVIGKMPVATSLEYSKQLGIISSGKALMSTKLSGYAPCVPELGKDRERIGVNPLDRAKYILYVRSAL</sequence>
<gene>
    <name evidence="5" type="primary">tetM_1</name>
    <name evidence="5" type="ORF">CLORY_10520</name>
</gene>
<reference evidence="5 6" key="1">
    <citation type="submission" date="2017-03" db="EMBL/GenBank/DDBJ databases">
        <title>Genome sequence of Clostridium oryzae DSM 28571.</title>
        <authorList>
            <person name="Poehlein A."/>
            <person name="Daniel R."/>
        </authorList>
    </citation>
    <scope>NUCLEOTIDE SEQUENCE [LARGE SCALE GENOMIC DNA]</scope>
    <source>
        <strain evidence="5 6">DSM 28571</strain>
    </source>
</reference>
<dbReference type="SUPFAM" id="SSF52540">
    <property type="entry name" value="P-loop containing nucleoside triphosphate hydrolases"/>
    <property type="match status" value="1"/>
</dbReference>
<dbReference type="Gene3D" id="2.40.30.10">
    <property type="entry name" value="Translation factors"/>
    <property type="match status" value="1"/>
</dbReference>
<dbReference type="GO" id="GO:0006412">
    <property type="term" value="P:translation"/>
    <property type="evidence" value="ECO:0007669"/>
    <property type="project" value="UniProtKB-KW"/>
</dbReference>
<dbReference type="RefSeq" id="WP_079422478.1">
    <property type="nucleotide sequence ID" value="NZ_MZGV01000008.1"/>
</dbReference>
<dbReference type="SUPFAM" id="SSF54980">
    <property type="entry name" value="EF-G C-terminal domain-like"/>
    <property type="match status" value="2"/>
</dbReference>
<dbReference type="Pfam" id="PF22042">
    <property type="entry name" value="EF-G_D2"/>
    <property type="match status" value="1"/>
</dbReference>
<dbReference type="InterPro" id="IPR027417">
    <property type="entry name" value="P-loop_NTPase"/>
</dbReference>
<dbReference type="InterPro" id="IPR000795">
    <property type="entry name" value="T_Tr_GTP-bd_dom"/>
</dbReference>
<dbReference type="InterPro" id="IPR009000">
    <property type="entry name" value="Transl_B-barrel_sf"/>
</dbReference>
<dbReference type="GO" id="GO:0005525">
    <property type="term" value="F:GTP binding"/>
    <property type="evidence" value="ECO:0007669"/>
    <property type="project" value="UniProtKB-KW"/>
</dbReference>
<dbReference type="InterPro" id="IPR035647">
    <property type="entry name" value="EFG_III/V"/>
</dbReference>
<dbReference type="InterPro" id="IPR031157">
    <property type="entry name" value="G_TR_CS"/>
</dbReference>
<dbReference type="Gene3D" id="3.40.50.300">
    <property type="entry name" value="P-loop containing nucleotide triphosphate hydrolases"/>
    <property type="match status" value="1"/>
</dbReference>
<dbReference type="Gene3D" id="3.30.70.870">
    <property type="entry name" value="Elongation Factor G (Translational Gtpase), domain 3"/>
    <property type="match status" value="1"/>
</dbReference>
<dbReference type="PANTHER" id="PTHR43261">
    <property type="entry name" value="TRANSLATION ELONGATION FACTOR G-RELATED"/>
    <property type="match status" value="1"/>
</dbReference>
<keyword evidence="6" id="KW-1185">Reference proteome</keyword>
<dbReference type="EMBL" id="MZGV01000008">
    <property type="protein sequence ID" value="OPJ63544.1"/>
    <property type="molecule type" value="Genomic_DNA"/>
</dbReference>
<dbReference type="GO" id="GO:0003924">
    <property type="term" value="F:GTPase activity"/>
    <property type="evidence" value="ECO:0007669"/>
    <property type="project" value="InterPro"/>
</dbReference>
<proteinExistence type="predicted"/>
<dbReference type="Pfam" id="PF00679">
    <property type="entry name" value="EFG_C"/>
    <property type="match status" value="1"/>
</dbReference>
<name>A0A1V4IUT8_9CLOT</name>
<dbReference type="Gene3D" id="3.30.70.240">
    <property type="match status" value="1"/>
</dbReference>
<dbReference type="PROSITE" id="PS00301">
    <property type="entry name" value="G_TR_1"/>
    <property type="match status" value="1"/>
</dbReference>
<dbReference type="InterPro" id="IPR041095">
    <property type="entry name" value="EFG_II"/>
</dbReference>
<dbReference type="InterPro" id="IPR020568">
    <property type="entry name" value="Ribosomal_Su5_D2-typ_SF"/>
</dbReference>
<dbReference type="SUPFAM" id="SSF50447">
    <property type="entry name" value="Translation proteins"/>
    <property type="match status" value="1"/>
</dbReference>
<dbReference type="AlphaFoldDB" id="A0A1V4IUT8"/>
<evidence type="ECO:0000313" key="6">
    <source>
        <dbReference type="Proteomes" id="UP000190080"/>
    </source>
</evidence>
<protein>
    <submittedName>
        <fullName evidence="5">Tetracycline resistance protein TetM from transposon TnFO1</fullName>
    </submittedName>
</protein>
<dbReference type="Pfam" id="PF14492">
    <property type="entry name" value="EFG_III"/>
    <property type="match status" value="1"/>
</dbReference>
<evidence type="ECO:0000256" key="3">
    <source>
        <dbReference type="ARBA" id="ARBA00023134"/>
    </source>
</evidence>
<dbReference type="GO" id="GO:0032790">
    <property type="term" value="P:ribosome disassembly"/>
    <property type="evidence" value="ECO:0007669"/>
    <property type="project" value="TreeGrafter"/>
</dbReference>
<dbReference type="SUPFAM" id="SSF54211">
    <property type="entry name" value="Ribosomal protein S5 domain 2-like"/>
    <property type="match status" value="1"/>
</dbReference>
<dbReference type="Proteomes" id="UP000190080">
    <property type="component" value="Unassembled WGS sequence"/>
</dbReference>
<keyword evidence="3" id="KW-0342">GTP-binding</keyword>
<dbReference type="SMART" id="SM00889">
    <property type="entry name" value="EFG_IV"/>
    <property type="match status" value="1"/>
</dbReference>
<evidence type="ECO:0000256" key="1">
    <source>
        <dbReference type="ARBA" id="ARBA00022741"/>
    </source>
</evidence>
<dbReference type="PANTHER" id="PTHR43261:SF1">
    <property type="entry name" value="RIBOSOME-RELEASING FACTOR 2, MITOCHONDRIAL"/>
    <property type="match status" value="1"/>
</dbReference>
<dbReference type="InterPro" id="IPR053905">
    <property type="entry name" value="EF-G-like_DII"/>
</dbReference>